<feature type="domain" description="Potassium channel" evidence="11">
    <location>
        <begin position="56"/>
        <end position="127"/>
    </location>
</feature>
<evidence type="ECO:0000259" key="11">
    <source>
        <dbReference type="Pfam" id="PF07885"/>
    </source>
</evidence>
<keyword evidence="3 8" id="KW-0812">Transmembrane</keyword>
<reference evidence="12" key="1">
    <citation type="submission" date="2016-04" db="EMBL/GenBank/DDBJ databases">
        <authorList>
            <person name="Evans L.H."/>
            <person name="Alamgir A."/>
            <person name="Owens N."/>
            <person name="Weber N.D."/>
            <person name="Virtaneva K."/>
            <person name="Barbian K."/>
            <person name="Babar A."/>
            <person name="Rosenke K."/>
        </authorList>
    </citation>
    <scope>NUCLEOTIDE SEQUENCE [LARGE SCALE GENOMIC DNA]</scope>
    <source>
        <strain evidence="12">CBS 101.48</strain>
    </source>
</reference>
<evidence type="ECO:0000256" key="6">
    <source>
        <dbReference type="ARBA" id="ARBA00023136"/>
    </source>
</evidence>
<dbReference type="GO" id="GO:0015271">
    <property type="term" value="F:outward rectifier potassium channel activity"/>
    <property type="evidence" value="ECO:0007669"/>
    <property type="project" value="TreeGrafter"/>
</dbReference>
<dbReference type="STRING" id="4829.A0A163M1H3"/>
<evidence type="ECO:0000256" key="1">
    <source>
        <dbReference type="ARBA" id="ARBA00004141"/>
    </source>
</evidence>
<dbReference type="InterPro" id="IPR003280">
    <property type="entry name" value="2pore_dom_K_chnl"/>
</dbReference>
<evidence type="ECO:0000256" key="10">
    <source>
        <dbReference type="SAM" id="Phobius"/>
    </source>
</evidence>
<feature type="transmembrane region" description="Helical" evidence="10">
    <location>
        <begin position="103"/>
        <end position="121"/>
    </location>
</feature>
<feature type="transmembrane region" description="Helical" evidence="10">
    <location>
        <begin position="305"/>
        <end position="328"/>
    </location>
</feature>
<evidence type="ECO:0000256" key="3">
    <source>
        <dbReference type="ARBA" id="ARBA00022692"/>
    </source>
</evidence>
<proteinExistence type="inferred from homology"/>
<evidence type="ECO:0000256" key="5">
    <source>
        <dbReference type="ARBA" id="ARBA00023065"/>
    </source>
</evidence>
<evidence type="ECO:0000256" key="7">
    <source>
        <dbReference type="ARBA" id="ARBA00023303"/>
    </source>
</evidence>
<evidence type="ECO:0000313" key="13">
    <source>
        <dbReference type="Proteomes" id="UP000078561"/>
    </source>
</evidence>
<keyword evidence="4 10" id="KW-1133">Transmembrane helix</keyword>
<evidence type="ECO:0000256" key="2">
    <source>
        <dbReference type="ARBA" id="ARBA00022448"/>
    </source>
</evidence>
<keyword evidence="6 10" id="KW-0472">Membrane</keyword>
<feature type="compositionally biased region" description="Polar residues" evidence="9">
    <location>
        <begin position="382"/>
        <end position="405"/>
    </location>
</feature>
<dbReference type="GO" id="GO:0030322">
    <property type="term" value="P:stabilization of membrane potential"/>
    <property type="evidence" value="ECO:0007669"/>
    <property type="project" value="TreeGrafter"/>
</dbReference>
<dbReference type="GO" id="GO:0005886">
    <property type="term" value="C:plasma membrane"/>
    <property type="evidence" value="ECO:0007669"/>
    <property type="project" value="TreeGrafter"/>
</dbReference>
<feature type="transmembrane region" description="Helical" evidence="10">
    <location>
        <begin position="12"/>
        <end position="32"/>
    </location>
</feature>
<evidence type="ECO:0000256" key="4">
    <source>
        <dbReference type="ARBA" id="ARBA00022989"/>
    </source>
</evidence>
<organism evidence="12">
    <name type="scientific">Absidia glauca</name>
    <name type="common">Pin mould</name>
    <dbReference type="NCBI Taxonomy" id="4829"/>
    <lineage>
        <taxon>Eukaryota</taxon>
        <taxon>Fungi</taxon>
        <taxon>Fungi incertae sedis</taxon>
        <taxon>Mucoromycota</taxon>
        <taxon>Mucoromycotina</taxon>
        <taxon>Mucoromycetes</taxon>
        <taxon>Mucorales</taxon>
        <taxon>Cunninghamellaceae</taxon>
        <taxon>Absidia</taxon>
    </lineage>
</organism>
<dbReference type="Gene3D" id="1.10.287.70">
    <property type="match status" value="2"/>
</dbReference>
<dbReference type="PANTHER" id="PTHR11003">
    <property type="entry name" value="POTASSIUM CHANNEL, SUBFAMILY K"/>
    <property type="match status" value="1"/>
</dbReference>
<dbReference type="GO" id="GO:0022841">
    <property type="term" value="F:potassium ion leak channel activity"/>
    <property type="evidence" value="ECO:0007669"/>
    <property type="project" value="TreeGrafter"/>
</dbReference>
<evidence type="ECO:0000256" key="8">
    <source>
        <dbReference type="RuleBase" id="RU003857"/>
    </source>
</evidence>
<name>A0A163M1H3_ABSGL</name>
<dbReference type="PRINTS" id="PR01333">
    <property type="entry name" value="2POREKCHANEL"/>
</dbReference>
<feature type="compositionally biased region" description="Acidic residues" evidence="9">
    <location>
        <begin position="352"/>
        <end position="371"/>
    </location>
</feature>
<dbReference type="AlphaFoldDB" id="A0A163M1H3"/>
<accession>A0A163M1H3</accession>
<dbReference type="Pfam" id="PF07885">
    <property type="entry name" value="Ion_trans_2"/>
    <property type="match status" value="2"/>
</dbReference>
<evidence type="ECO:0000313" key="12">
    <source>
        <dbReference type="EMBL" id="SAM00378.1"/>
    </source>
</evidence>
<sequence length="473" mass="52183">MSPYLVYSRGFYSCTASGVMSLVAFGGFFFDWLLDSPACGPLSIIMKAMILPSVMYCSILITGTLVFIRLEGWEYSQAMMFCATTLTTIGYGDVVPTTAAGRLFFLAYATVGIGVVGYFLLSLRAVMISGSSANLMIKVNLMRVESLQKITRSQRQRQRQRQRLSYRPGTQQQCQQRTANFLETTETAVASTSTLTRRVGDSNAMTQQQLSQQRSIGGLSTFSNYTLANVLNEEFREKWIHIVTYSGVSHMAIILILCWFGGAAVFCGLEENWTYLDALYFSFATQLTIGFGDLVPQSAAAQEFWFVYIIISIAVAAYFISMLGDILAEKLLINNGMDNDSVLSSKGGGYGDGDDGDDNDGELCSDTDTNDLTDPSQHDRSSTNLFPETSNDHMNNADTSGTQSTILFGGTQQNISTQDHQSPTITPTVHNPRPFDYGSMDHWHRQQTGNGYTAWNKNNKRPLTLAITDMSGN</sequence>
<dbReference type="Proteomes" id="UP000078561">
    <property type="component" value="Unassembled WGS sequence"/>
</dbReference>
<comment type="similarity">
    <text evidence="8">Belongs to the two pore domain potassium channel (TC 1.A.1.8) family.</text>
</comment>
<dbReference type="OMA" id="DGPMHEW"/>
<comment type="subcellular location">
    <subcellularLocation>
        <location evidence="1">Membrane</location>
        <topology evidence="1">Multi-pass membrane protein</topology>
    </subcellularLocation>
</comment>
<gene>
    <name evidence="12" type="primary">ABSGL_06059.1 scaffold 7611</name>
</gene>
<feature type="transmembrane region" description="Helical" evidence="10">
    <location>
        <begin position="44"/>
        <end position="68"/>
    </location>
</feature>
<protein>
    <recommendedName>
        <fullName evidence="11">Potassium channel domain-containing protein</fullName>
    </recommendedName>
</protein>
<dbReference type="PANTHER" id="PTHR11003:SF291">
    <property type="entry name" value="IP11374P"/>
    <property type="match status" value="1"/>
</dbReference>
<evidence type="ECO:0000256" key="9">
    <source>
        <dbReference type="SAM" id="MobiDB-lite"/>
    </source>
</evidence>
<feature type="transmembrane region" description="Helical" evidence="10">
    <location>
        <begin position="242"/>
        <end position="266"/>
    </location>
</feature>
<feature type="region of interest" description="Disordered" evidence="9">
    <location>
        <begin position="344"/>
        <end position="405"/>
    </location>
</feature>
<dbReference type="InParanoid" id="A0A163M1H3"/>
<dbReference type="EMBL" id="LT553181">
    <property type="protein sequence ID" value="SAM00378.1"/>
    <property type="molecule type" value="Genomic_DNA"/>
</dbReference>
<keyword evidence="7 8" id="KW-0407">Ion channel</keyword>
<dbReference type="OrthoDB" id="297496at2759"/>
<keyword evidence="5 8" id="KW-0406">Ion transport</keyword>
<dbReference type="SUPFAM" id="SSF81324">
    <property type="entry name" value="Voltage-gated potassium channels"/>
    <property type="match status" value="2"/>
</dbReference>
<dbReference type="InterPro" id="IPR013099">
    <property type="entry name" value="K_chnl_dom"/>
</dbReference>
<keyword evidence="2 8" id="KW-0813">Transport</keyword>
<keyword evidence="13" id="KW-1185">Reference proteome</keyword>
<feature type="domain" description="Potassium channel" evidence="11">
    <location>
        <begin position="255"/>
        <end position="328"/>
    </location>
</feature>
<feature type="transmembrane region" description="Helical" evidence="10">
    <location>
        <begin position="75"/>
        <end position="91"/>
    </location>
</feature>